<evidence type="ECO:0000313" key="9">
    <source>
        <dbReference type="EMBL" id="SDM82395.1"/>
    </source>
</evidence>
<evidence type="ECO:0000313" key="10">
    <source>
        <dbReference type="Proteomes" id="UP000199671"/>
    </source>
</evidence>
<reference evidence="9 10" key="1">
    <citation type="submission" date="2016-10" db="EMBL/GenBank/DDBJ databases">
        <authorList>
            <person name="de Groot N.N."/>
        </authorList>
    </citation>
    <scope>NUCLEOTIDE SEQUENCE [LARGE SCALE GENOMIC DNA]</scope>
    <source>
        <strain evidence="9 10">KPR-7B</strain>
    </source>
</reference>
<evidence type="ECO:0000256" key="1">
    <source>
        <dbReference type="ARBA" id="ARBA00004651"/>
    </source>
</evidence>
<dbReference type="SUPFAM" id="SSF52540">
    <property type="entry name" value="P-loop containing nucleoside triphosphate hydrolases"/>
    <property type="match status" value="1"/>
</dbReference>
<dbReference type="AlphaFoldDB" id="A0A1G9WEE2"/>
<dbReference type="GO" id="GO:0016887">
    <property type="term" value="F:ATP hydrolysis activity"/>
    <property type="evidence" value="ECO:0007669"/>
    <property type="project" value="InterPro"/>
</dbReference>
<evidence type="ECO:0000256" key="2">
    <source>
        <dbReference type="ARBA" id="ARBA00022692"/>
    </source>
</evidence>
<evidence type="ECO:0000259" key="7">
    <source>
        <dbReference type="PROSITE" id="PS50893"/>
    </source>
</evidence>
<dbReference type="InterPro" id="IPR011527">
    <property type="entry name" value="ABC1_TM_dom"/>
</dbReference>
<proteinExistence type="predicted"/>
<dbReference type="InterPro" id="IPR039421">
    <property type="entry name" value="Type_1_exporter"/>
</dbReference>
<gene>
    <name evidence="9" type="ORF">SAMN04487766_10789</name>
</gene>
<accession>A0A1G9WEE2</accession>
<dbReference type="InterPro" id="IPR003439">
    <property type="entry name" value="ABC_transporter-like_ATP-bd"/>
</dbReference>
<dbReference type="GO" id="GO:0005524">
    <property type="term" value="F:ATP binding"/>
    <property type="evidence" value="ECO:0007669"/>
    <property type="project" value="UniProtKB-KW"/>
</dbReference>
<dbReference type="GO" id="GO:0034775">
    <property type="term" value="P:glutathione transmembrane transport"/>
    <property type="evidence" value="ECO:0007669"/>
    <property type="project" value="InterPro"/>
</dbReference>
<dbReference type="PROSITE" id="PS50893">
    <property type="entry name" value="ABC_TRANSPORTER_2"/>
    <property type="match status" value="1"/>
</dbReference>
<evidence type="ECO:0000256" key="5">
    <source>
        <dbReference type="ARBA" id="ARBA00022989"/>
    </source>
</evidence>
<evidence type="ECO:0000256" key="6">
    <source>
        <dbReference type="ARBA" id="ARBA00023136"/>
    </source>
</evidence>
<organism evidence="9 10">
    <name type="scientific">Actinomyces ruminicola</name>
    <dbReference type="NCBI Taxonomy" id="332524"/>
    <lineage>
        <taxon>Bacteria</taxon>
        <taxon>Bacillati</taxon>
        <taxon>Actinomycetota</taxon>
        <taxon>Actinomycetes</taxon>
        <taxon>Actinomycetales</taxon>
        <taxon>Actinomycetaceae</taxon>
        <taxon>Actinomyces</taxon>
    </lineage>
</organism>
<dbReference type="InterPro" id="IPR014223">
    <property type="entry name" value="ABC_CydC/D"/>
</dbReference>
<keyword evidence="6" id="KW-0472">Membrane</keyword>
<dbReference type="GO" id="GO:0034040">
    <property type="term" value="F:ATPase-coupled lipid transmembrane transporter activity"/>
    <property type="evidence" value="ECO:0007669"/>
    <property type="project" value="TreeGrafter"/>
</dbReference>
<dbReference type="InterPro" id="IPR036640">
    <property type="entry name" value="ABC1_TM_sf"/>
</dbReference>
<feature type="domain" description="ABC transmembrane type-1" evidence="8">
    <location>
        <begin position="28"/>
        <end position="311"/>
    </location>
</feature>
<keyword evidence="3" id="KW-0547">Nucleotide-binding</keyword>
<dbReference type="InterPro" id="IPR027417">
    <property type="entry name" value="P-loop_NTPase"/>
</dbReference>
<evidence type="ECO:0000256" key="4">
    <source>
        <dbReference type="ARBA" id="ARBA00022840"/>
    </source>
</evidence>
<protein>
    <submittedName>
        <fullName evidence="9">ATP-binding cassette, subfamily C, CydC</fullName>
    </submittedName>
</protein>
<dbReference type="Gene3D" id="1.20.1560.10">
    <property type="entry name" value="ABC transporter type 1, transmembrane domain"/>
    <property type="match status" value="1"/>
</dbReference>
<dbReference type="GO" id="GO:0045454">
    <property type="term" value="P:cell redox homeostasis"/>
    <property type="evidence" value="ECO:0007669"/>
    <property type="project" value="InterPro"/>
</dbReference>
<dbReference type="Pfam" id="PF00005">
    <property type="entry name" value="ABC_tran"/>
    <property type="match status" value="1"/>
</dbReference>
<sequence length="618" mass="63318">MSAVLTPAERRALRRAVALLDLDGARFAASVVVGSLGLASAVGLSAVAAWLIARASQGPDVVALGVAPVAVRLLGISRSVLRYCERLLSHDTALRGMSALRTRLYEILAAARTDTIAGLRRGEVLARVGADVDAVGDLVVRSLLPIAVAAVLGTATSLGIALVYAPAGAILAVCLLLSGVVGPLVTIRAARAAELARQEQATGLSATVMNILDGADELRVAGRMPRVMDGLARLEARLDSTRNRAARPAALAAVVDTVAMGLAVLGNTLVGAQAVSDGRLAPVWLAVIVLVPLSAFEASAALGPASVQLVTSAGAAVRIVTLIEDAEASAARVPTPRPLPAVPSPGPHLRARGLAVGWPGGPVLLDGVDLDLTPGRRLAVVGPSGIGKTTLLLTLAGLLEPRGGELTLDGAPPWAADRAEAAGRVSLTAEDAHVFDTTVLENLRVADGALGPERAVTLLERAGLGRWLAHLPEGLNTRLGSDATAVSGGERRRLLLARALAAPAPLMLLDEPGEHLDAATADQLVGDLLRAGDRAVLADGPAAAEAAARGVHDVHGVLLVTHRLSALAEADEVLVLGRAKEADPGAPATVTHRGTHAHLATADPEYRWSLQQEQENHV</sequence>
<dbReference type="RefSeq" id="WP_092610265.1">
    <property type="nucleotide sequence ID" value="NZ_FNHU01000007.1"/>
</dbReference>
<dbReference type="EMBL" id="FNHU01000007">
    <property type="protein sequence ID" value="SDM82395.1"/>
    <property type="molecule type" value="Genomic_DNA"/>
</dbReference>
<dbReference type="Proteomes" id="UP000199671">
    <property type="component" value="Unassembled WGS sequence"/>
</dbReference>
<dbReference type="GO" id="GO:0140359">
    <property type="term" value="F:ABC-type transporter activity"/>
    <property type="evidence" value="ECO:0007669"/>
    <property type="project" value="InterPro"/>
</dbReference>
<dbReference type="PROSITE" id="PS50929">
    <property type="entry name" value="ABC_TM1F"/>
    <property type="match status" value="1"/>
</dbReference>
<dbReference type="InterPro" id="IPR017871">
    <property type="entry name" value="ABC_transporter-like_CS"/>
</dbReference>
<dbReference type="Pfam" id="PF00664">
    <property type="entry name" value="ABC_membrane"/>
    <property type="match status" value="1"/>
</dbReference>
<keyword evidence="5" id="KW-1133">Transmembrane helix</keyword>
<dbReference type="PANTHER" id="PTHR24221:SF654">
    <property type="entry name" value="ATP-BINDING CASSETTE SUB-FAMILY B MEMBER 6"/>
    <property type="match status" value="1"/>
</dbReference>
<dbReference type="SUPFAM" id="SSF90123">
    <property type="entry name" value="ABC transporter transmembrane region"/>
    <property type="match status" value="1"/>
</dbReference>
<dbReference type="PROSITE" id="PS00211">
    <property type="entry name" value="ABC_TRANSPORTER_1"/>
    <property type="match status" value="1"/>
</dbReference>
<feature type="domain" description="ABC transporter" evidence="7">
    <location>
        <begin position="349"/>
        <end position="603"/>
    </location>
</feature>
<dbReference type="NCBIfam" id="TIGR02868">
    <property type="entry name" value="CydC"/>
    <property type="match status" value="1"/>
</dbReference>
<keyword evidence="4 9" id="KW-0067">ATP-binding</keyword>
<dbReference type="PANTHER" id="PTHR24221">
    <property type="entry name" value="ATP-BINDING CASSETTE SUB-FAMILY B"/>
    <property type="match status" value="1"/>
</dbReference>
<dbReference type="OrthoDB" id="3237158at2"/>
<name>A0A1G9WEE2_9ACTO</name>
<evidence type="ECO:0000259" key="8">
    <source>
        <dbReference type="PROSITE" id="PS50929"/>
    </source>
</evidence>
<evidence type="ECO:0000256" key="3">
    <source>
        <dbReference type="ARBA" id="ARBA00022741"/>
    </source>
</evidence>
<dbReference type="GO" id="GO:0005886">
    <property type="term" value="C:plasma membrane"/>
    <property type="evidence" value="ECO:0007669"/>
    <property type="project" value="UniProtKB-SubCell"/>
</dbReference>
<dbReference type="InterPro" id="IPR003593">
    <property type="entry name" value="AAA+_ATPase"/>
</dbReference>
<comment type="subcellular location">
    <subcellularLocation>
        <location evidence="1">Cell membrane</location>
        <topology evidence="1">Multi-pass membrane protein</topology>
    </subcellularLocation>
</comment>
<keyword evidence="2" id="KW-0812">Transmembrane</keyword>
<dbReference type="SMART" id="SM00382">
    <property type="entry name" value="AAA"/>
    <property type="match status" value="1"/>
</dbReference>
<dbReference type="Gene3D" id="3.40.50.300">
    <property type="entry name" value="P-loop containing nucleotide triphosphate hydrolases"/>
    <property type="match status" value="1"/>
</dbReference>